<dbReference type="CDD" id="cd07361">
    <property type="entry name" value="MEMO_like"/>
    <property type="match status" value="1"/>
</dbReference>
<comment type="caution">
    <text evidence="2">The sequence shown here is derived from an EMBL/GenBank/DDBJ whole genome shotgun (WGS) entry which is preliminary data.</text>
</comment>
<protein>
    <submittedName>
        <fullName evidence="2">AmmeMemoRadiSam system protein B</fullName>
    </submittedName>
</protein>
<dbReference type="Pfam" id="PF01875">
    <property type="entry name" value="Memo"/>
    <property type="match status" value="1"/>
</dbReference>
<evidence type="ECO:0000313" key="2">
    <source>
        <dbReference type="EMBL" id="PCI25316.1"/>
    </source>
</evidence>
<dbReference type="InterPro" id="IPR002737">
    <property type="entry name" value="MEMO1_fam"/>
</dbReference>
<dbReference type="PANTHER" id="PTHR11060">
    <property type="entry name" value="PROTEIN MEMO1"/>
    <property type="match status" value="1"/>
</dbReference>
<sequence>MMKSHRKAAVAGSFYSADPEILQADISQYLALSTLQAKEPVKFLIVPHAGYMYSGKIAGEAFAEVVKGNYRRVILLGPSHHFYFEGIVESDASFWETPLGPASIERLDHPEVDIRRDFHDPEHSLEVEIPFLKYLLPHVTFTPLLLAGPHSQAAVIADLLLQYNRDDTLWVISSDFSHVGPAFGYLPSQAGYESGVELDHKASQVIEQGKVKSFSSFLEQTQATICGALPILVAMHMRKELGCPHFQLKNYDCSGRQTGHHNSVGYAALFC</sequence>
<proteinExistence type="inferred from homology"/>
<name>A0A2A4SV84_9DELT</name>
<dbReference type="Proteomes" id="UP000218113">
    <property type="component" value="Unassembled WGS sequence"/>
</dbReference>
<comment type="similarity">
    <text evidence="1">Belongs to the MEMO1 family.</text>
</comment>
<evidence type="ECO:0000256" key="1">
    <source>
        <dbReference type="ARBA" id="ARBA00006315"/>
    </source>
</evidence>
<evidence type="ECO:0000313" key="3">
    <source>
        <dbReference type="Proteomes" id="UP000218113"/>
    </source>
</evidence>
<reference evidence="3" key="1">
    <citation type="submission" date="2017-08" db="EMBL/GenBank/DDBJ databases">
        <title>A dynamic microbial community with high functional redundancy inhabits the cold, oxic subseafloor aquifer.</title>
        <authorList>
            <person name="Tully B.J."/>
            <person name="Wheat C.G."/>
            <person name="Glazer B.T."/>
            <person name="Huber J.A."/>
        </authorList>
    </citation>
    <scope>NUCLEOTIDE SEQUENCE [LARGE SCALE GENOMIC DNA]</scope>
</reference>
<dbReference type="NCBIfam" id="TIGR04336">
    <property type="entry name" value="AmmeMemoSam_B"/>
    <property type="match status" value="1"/>
</dbReference>
<accession>A0A2A4SV84</accession>
<dbReference type="AlphaFoldDB" id="A0A2A4SV84"/>
<dbReference type="PANTHER" id="PTHR11060:SF0">
    <property type="entry name" value="PROTEIN MEMO1"/>
    <property type="match status" value="1"/>
</dbReference>
<gene>
    <name evidence="2" type="primary">amrB</name>
    <name evidence="2" type="ORF">COB67_10775</name>
</gene>
<organism evidence="2 3">
    <name type="scientific">SAR324 cluster bacterium</name>
    <dbReference type="NCBI Taxonomy" id="2024889"/>
    <lineage>
        <taxon>Bacteria</taxon>
        <taxon>Deltaproteobacteria</taxon>
        <taxon>SAR324 cluster</taxon>
    </lineage>
</organism>
<dbReference type="Gene3D" id="3.40.830.10">
    <property type="entry name" value="LigB-like"/>
    <property type="match status" value="1"/>
</dbReference>
<dbReference type="EMBL" id="NVSR01000114">
    <property type="protein sequence ID" value="PCI25316.1"/>
    <property type="molecule type" value="Genomic_DNA"/>
</dbReference>